<dbReference type="SUPFAM" id="SSF88659">
    <property type="entry name" value="Sigma3 and sigma4 domains of RNA polymerase sigma factors"/>
    <property type="match status" value="1"/>
</dbReference>
<organism evidence="4 5">
    <name type="scientific">Sphingomonas leidyi</name>
    <dbReference type="NCBI Taxonomy" id="68569"/>
    <lineage>
        <taxon>Bacteria</taxon>
        <taxon>Pseudomonadati</taxon>
        <taxon>Pseudomonadota</taxon>
        <taxon>Alphaproteobacteria</taxon>
        <taxon>Sphingomonadales</taxon>
        <taxon>Sphingomonadaceae</taxon>
        <taxon>Sphingomonas</taxon>
    </lineage>
</organism>
<sequence length="424" mass="45935">MAATDIQRTIETVFRIEQPRLIAGLARMLRDMGRAEELAQDALLVALAEWPARGVPDNPGAWLMAAAKRRAIDGLRRDKMRARKHEEIGRDLETARDTSVEDMEAAMDDDVGDELLGLIFTACHPVLSPDARAALTLRLIGGLGTDEIARAFLTSEPTIAQRIVRAKKTIGQAGLTFEVPRGSERAGRLASVLEVIYLIFNEGYAATRGEDLVRPALCDEARRLGRILAGLAPEEPEVHGLLALMEIQSSRLAARTARDGSFVPLPEQNRARWDHGMIARGLAALDRAEALGGADGPYALQAALAACHARALTPEATDWPRIAGLYDRLRTLLPSPVVDLNRAVAHSMAFGPEAGLAIADQLAEAAMLRNYAPLPAARGDFLFRAGRLEEARAEFVRAASLTRNEGERRFLLGRAEACGPAAMP</sequence>
<comment type="caution">
    <text evidence="4">The sequence shown here is derived from an EMBL/GenBank/DDBJ whole genome shotgun (WGS) entry which is preliminary data.</text>
</comment>
<dbReference type="Pfam" id="PF20239">
    <property type="entry name" value="DUF6596"/>
    <property type="match status" value="1"/>
</dbReference>
<protein>
    <submittedName>
        <fullName evidence="4">RNA polymerase sigma factor (Sigma-70 family)</fullName>
    </submittedName>
</protein>
<dbReference type="GO" id="GO:0016987">
    <property type="term" value="F:sigma factor activity"/>
    <property type="evidence" value="ECO:0007669"/>
    <property type="project" value="InterPro"/>
</dbReference>
<evidence type="ECO:0000313" key="4">
    <source>
        <dbReference type="EMBL" id="NIJ66464.1"/>
    </source>
</evidence>
<dbReference type="EMBL" id="JAASQV010000003">
    <property type="protein sequence ID" value="NIJ66464.1"/>
    <property type="molecule type" value="Genomic_DNA"/>
</dbReference>
<feature type="domain" description="DUF6596" evidence="3">
    <location>
        <begin position="188"/>
        <end position="288"/>
    </location>
</feature>
<accession>A0A7X5ZX50</accession>
<dbReference type="SUPFAM" id="SSF88946">
    <property type="entry name" value="Sigma2 domain of RNA polymerase sigma factors"/>
    <property type="match status" value="1"/>
</dbReference>
<evidence type="ECO:0000259" key="3">
    <source>
        <dbReference type="Pfam" id="PF20239"/>
    </source>
</evidence>
<dbReference type="InterPro" id="IPR013249">
    <property type="entry name" value="RNA_pol_sigma70_r4_t2"/>
</dbReference>
<dbReference type="Pfam" id="PF08281">
    <property type="entry name" value="Sigma70_r4_2"/>
    <property type="match status" value="1"/>
</dbReference>
<dbReference type="Gene3D" id="1.10.10.10">
    <property type="entry name" value="Winged helix-like DNA-binding domain superfamily/Winged helix DNA-binding domain"/>
    <property type="match status" value="1"/>
</dbReference>
<proteinExistence type="predicted"/>
<name>A0A7X5ZX50_9SPHN</name>
<dbReference type="AlphaFoldDB" id="A0A7X5ZX50"/>
<keyword evidence="5" id="KW-1185">Reference proteome</keyword>
<feature type="domain" description="RNA polymerase sigma-70 region 2" evidence="1">
    <location>
        <begin position="16"/>
        <end position="79"/>
    </location>
</feature>
<evidence type="ECO:0000259" key="2">
    <source>
        <dbReference type="Pfam" id="PF08281"/>
    </source>
</evidence>
<evidence type="ECO:0000313" key="5">
    <source>
        <dbReference type="Proteomes" id="UP000564677"/>
    </source>
</evidence>
<dbReference type="Gene3D" id="1.10.1740.10">
    <property type="match status" value="1"/>
</dbReference>
<dbReference type="GO" id="GO:0006352">
    <property type="term" value="P:DNA-templated transcription initiation"/>
    <property type="evidence" value="ECO:0007669"/>
    <property type="project" value="InterPro"/>
</dbReference>
<reference evidence="4 5" key="1">
    <citation type="submission" date="2020-03" db="EMBL/GenBank/DDBJ databases">
        <title>Genomic Encyclopedia of Type Strains, Phase IV (KMG-IV): sequencing the most valuable type-strain genomes for metagenomic binning, comparative biology and taxonomic classification.</title>
        <authorList>
            <person name="Goeker M."/>
        </authorList>
    </citation>
    <scope>NUCLEOTIDE SEQUENCE [LARGE SCALE GENOMIC DNA]</scope>
    <source>
        <strain evidence="4 5">DSM 4733</strain>
    </source>
</reference>
<feature type="domain" description="RNA polymerase sigma factor 70 region 4 type 2" evidence="2">
    <location>
        <begin position="120"/>
        <end position="169"/>
    </location>
</feature>
<dbReference type="RefSeq" id="WP_167300799.1">
    <property type="nucleotide sequence ID" value="NZ_JAASQV010000003.1"/>
</dbReference>
<dbReference type="PANTHER" id="PTHR47756">
    <property type="entry name" value="BLL6612 PROTEIN-RELATED"/>
    <property type="match status" value="1"/>
</dbReference>
<dbReference type="InterPro" id="IPR013325">
    <property type="entry name" value="RNA_pol_sigma_r2"/>
</dbReference>
<dbReference type="Pfam" id="PF04542">
    <property type="entry name" value="Sigma70_r2"/>
    <property type="match status" value="1"/>
</dbReference>
<dbReference type="GO" id="GO:0003677">
    <property type="term" value="F:DNA binding"/>
    <property type="evidence" value="ECO:0007669"/>
    <property type="project" value="InterPro"/>
</dbReference>
<evidence type="ECO:0000259" key="1">
    <source>
        <dbReference type="Pfam" id="PF04542"/>
    </source>
</evidence>
<dbReference type="PANTHER" id="PTHR47756:SF1">
    <property type="entry name" value="BLL0085 PROTEIN"/>
    <property type="match status" value="1"/>
</dbReference>
<gene>
    <name evidence="4" type="ORF">FHR20_003437</name>
</gene>
<dbReference type="InterPro" id="IPR007627">
    <property type="entry name" value="RNA_pol_sigma70_r2"/>
</dbReference>
<dbReference type="Proteomes" id="UP000564677">
    <property type="component" value="Unassembled WGS sequence"/>
</dbReference>
<dbReference type="InterPro" id="IPR036388">
    <property type="entry name" value="WH-like_DNA-bd_sf"/>
</dbReference>
<dbReference type="InterPro" id="IPR013324">
    <property type="entry name" value="RNA_pol_sigma_r3/r4-like"/>
</dbReference>
<dbReference type="InterPro" id="IPR046531">
    <property type="entry name" value="DUF6596"/>
</dbReference>